<evidence type="ECO:0000256" key="1">
    <source>
        <dbReference type="ARBA" id="ARBA00004370"/>
    </source>
</evidence>
<dbReference type="PANTHER" id="PTHR21659:SF42">
    <property type="entry name" value="UPF0057 MEMBRANE PROTEIN ZK632.10-RELATED"/>
    <property type="match status" value="1"/>
</dbReference>
<keyword evidence="3 7" id="KW-0812">Transmembrane</keyword>
<evidence type="ECO:0000313" key="9">
    <source>
        <dbReference type="Proteomes" id="UP000053237"/>
    </source>
</evidence>
<accession>A0A024FVF7</accession>
<gene>
    <name evidence="8" type="ORF">BN9_121820</name>
</gene>
<feature type="transmembrane region" description="Helical" evidence="7">
    <location>
        <begin position="130"/>
        <end position="152"/>
    </location>
</feature>
<organism evidence="8 9">
    <name type="scientific">Albugo candida</name>
    <dbReference type="NCBI Taxonomy" id="65357"/>
    <lineage>
        <taxon>Eukaryota</taxon>
        <taxon>Sar</taxon>
        <taxon>Stramenopiles</taxon>
        <taxon>Oomycota</taxon>
        <taxon>Peronosporomycetes</taxon>
        <taxon>Albuginales</taxon>
        <taxon>Albuginaceae</taxon>
        <taxon>Albugo</taxon>
    </lineage>
</organism>
<evidence type="ECO:0000256" key="4">
    <source>
        <dbReference type="ARBA" id="ARBA00022989"/>
    </source>
</evidence>
<dbReference type="GO" id="GO:0016020">
    <property type="term" value="C:membrane"/>
    <property type="evidence" value="ECO:0007669"/>
    <property type="project" value="UniProtKB-SubCell"/>
</dbReference>
<feature type="transmembrane region" description="Helical" evidence="7">
    <location>
        <begin position="158"/>
        <end position="181"/>
    </location>
</feature>
<evidence type="ECO:0000256" key="7">
    <source>
        <dbReference type="SAM" id="Phobius"/>
    </source>
</evidence>
<name>A0A024FVF7_9STRA</name>
<protein>
    <recommendedName>
        <fullName evidence="10">Plasma membrane proteolipid 3</fullName>
    </recommendedName>
</protein>
<evidence type="ECO:0000256" key="6">
    <source>
        <dbReference type="SAM" id="MobiDB-lite"/>
    </source>
</evidence>
<keyword evidence="4 7" id="KW-1133">Transmembrane helix</keyword>
<comment type="similarity">
    <text evidence="2">Belongs to the UPF0057 (PMP3) family.</text>
</comment>
<dbReference type="PROSITE" id="PS01309">
    <property type="entry name" value="UPF0057"/>
    <property type="match status" value="2"/>
</dbReference>
<sequence>MAVTCGDIPRLVCSVILPPLGVFFQCGCGKDLCINILLTLLGYIPGIIHAMPSYQVEVPGSEQVRIAAHAVGGHTGIKRTDPAVSHTSTAQGWDESPRHEGTDGTPRTLPHYYQHTDATKRKRVSTGDICCFKIVLLFCAFLFPPLAVFLQSGCNKTLVINLLLTILGWIPGVIHAYLVICTHSGSLFDRR</sequence>
<comment type="subcellular location">
    <subcellularLocation>
        <location evidence="1">Membrane</location>
    </subcellularLocation>
</comment>
<evidence type="ECO:0000256" key="3">
    <source>
        <dbReference type="ARBA" id="ARBA00022692"/>
    </source>
</evidence>
<reference evidence="8 9" key="1">
    <citation type="submission" date="2012-05" db="EMBL/GenBank/DDBJ databases">
        <title>Recombination and specialization in a pathogen metapopulation.</title>
        <authorList>
            <person name="Gardiner A."/>
            <person name="Kemen E."/>
            <person name="Schultz-Larsen T."/>
            <person name="MacLean D."/>
            <person name="Van Oosterhout C."/>
            <person name="Jones J.D.G."/>
        </authorList>
    </citation>
    <scope>NUCLEOTIDE SEQUENCE [LARGE SCALE GENOMIC DNA]</scope>
    <source>
        <strain evidence="8 9">Ac Nc2</strain>
    </source>
</reference>
<evidence type="ECO:0008006" key="10">
    <source>
        <dbReference type="Google" id="ProtNLM"/>
    </source>
</evidence>
<dbReference type="PANTHER" id="PTHR21659">
    <property type="entry name" value="HYDROPHOBIC PROTEIN RCI2 LOW TEMPERATURE AND SALT RESPONSIVE PROTEIN LTI6 -RELATED"/>
    <property type="match status" value="1"/>
</dbReference>
<evidence type="ECO:0000313" key="8">
    <source>
        <dbReference type="EMBL" id="CCI10991.1"/>
    </source>
</evidence>
<evidence type="ECO:0000256" key="5">
    <source>
        <dbReference type="ARBA" id="ARBA00023136"/>
    </source>
</evidence>
<dbReference type="AlphaFoldDB" id="A0A024FVF7"/>
<dbReference type="EMBL" id="CAIX01000498">
    <property type="protein sequence ID" value="CCI10991.1"/>
    <property type="molecule type" value="Genomic_DNA"/>
</dbReference>
<dbReference type="STRING" id="65357.A0A024FVF7"/>
<keyword evidence="9" id="KW-1185">Reference proteome</keyword>
<dbReference type="InParanoid" id="A0A024FVF7"/>
<comment type="caution">
    <text evidence="8">The sequence shown here is derived from an EMBL/GenBank/DDBJ whole genome shotgun (WGS) entry which is preliminary data.</text>
</comment>
<dbReference type="InterPro" id="IPR000612">
    <property type="entry name" value="PMP3"/>
</dbReference>
<dbReference type="Proteomes" id="UP000053237">
    <property type="component" value="Unassembled WGS sequence"/>
</dbReference>
<dbReference type="Pfam" id="PF01679">
    <property type="entry name" value="Pmp3"/>
    <property type="match status" value="2"/>
</dbReference>
<keyword evidence="5 7" id="KW-0472">Membrane</keyword>
<evidence type="ECO:0000256" key="2">
    <source>
        <dbReference type="ARBA" id="ARBA00009530"/>
    </source>
</evidence>
<dbReference type="OrthoDB" id="2802411at2759"/>
<proteinExistence type="inferred from homology"/>
<feature type="region of interest" description="Disordered" evidence="6">
    <location>
        <begin position="82"/>
        <end position="110"/>
    </location>
</feature>